<dbReference type="Gene3D" id="3.40.470.10">
    <property type="entry name" value="Uracil-DNA glycosylase-like domain"/>
    <property type="match status" value="1"/>
</dbReference>
<evidence type="ECO:0000256" key="8">
    <source>
        <dbReference type="ARBA" id="ARBA00023204"/>
    </source>
</evidence>
<reference evidence="13 14" key="1">
    <citation type="journal article" date="2013" name="PLoS ONE">
        <title>Sequence Divergence and Conservation in Genomes ofHelicobacter cetorum Strains from a Dolphin and a Whale.</title>
        <authorList>
            <person name="Kersulyte D."/>
            <person name="Rossi M."/>
            <person name="Berg D.E."/>
        </authorList>
    </citation>
    <scope>NUCLEOTIDE SEQUENCE [LARGE SCALE GENOMIC DNA]</scope>
    <source>
        <strain evidence="13 14">MIT 99-5656</strain>
    </source>
</reference>
<evidence type="ECO:0000256" key="1">
    <source>
        <dbReference type="ARBA" id="ARBA00001400"/>
    </source>
</evidence>
<dbReference type="PANTHER" id="PTHR11264:SF0">
    <property type="entry name" value="URACIL-DNA GLYCOSYLASE"/>
    <property type="match status" value="1"/>
</dbReference>
<dbReference type="PATRIC" id="fig|1163745.3.peg.897"/>
<evidence type="ECO:0000259" key="12">
    <source>
        <dbReference type="SMART" id="SM00986"/>
    </source>
</evidence>
<dbReference type="EC" id="3.2.2.27" evidence="4 9"/>
<evidence type="ECO:0000256" key="11">
    <source>
        <dbReference type="RuleBase" id="RU003780"/>
    </source>
</evidence>
<dbReference type="PROSITE" id="PS00130">
    <property type="entry name" value="U_DNA_GLYCOSYLASE"/>
    <property type="match status" value="1"/>
</dbReference>
<evidence type="ECO:0000256" key="9">
    <source>
        <dbReference type="HAMAP-Rule" id="MF_00148"/>
    </source>
</evidence>
<dbReference type="InterPro" id="IPR005122">
    <property type="entry name" value="Uracil-DNA_glycosylase-like"/>
</dbReference>
<keyword evidence="8 9" id="KW-0234">DNA repair</keyword>
<dbReference type="KEGG" id="hcm:HCD_04260"/>
<comment type="function">
    <text evidence="2 9 11">Excises uracil residues from the DNA which can arise as a result of misincorporation of dUMP residues by DNA polymerase or due to deamination of cytosine.</text>
</comment>
<gene>
    <name evidence="9" type="primary">ung</name>
    <name evidence="13" type="ordered locus">HCD_04260</name>
</gene>
<dbReference type="NCBIfam" id="NF003588">
    <property type="entry name" value="PRK05254.1-1"/>
    <property type="match status" value="1"/>
</dbReference>
<evidence type="ECO:0000313" key="13">
    <source>
        <dbReference type="EMBL" id="AFI05866.1"/>
    </source>
</evidence>
<evidence type="ECO:0000256" key="10">
    <source>
        <dbReference type="PROSITE-ProRule" id="PRU10072"/>
    </source>
</evidence>
<dbReference type="GO" id="GO:0004844">
    <property type="term" value="F:uracil DNA N-glycosylase activity"/>
    <property type="evidence" value="ECO:0007669"/>
    <property type="project" value="UniProtKB-UniRule"/>
</dbReference>
<evidence type="ECO:0000256" key="7">
    <source>
        <dbReference type="ARBA" id="ARBA00022801"/>
    </source>
</evidence>
<dbReference type="STRING" id="1163745.HCD_04260"/>
<keyword evidence="14" id="KW-1185">Reference proteome</keyword>
<dbReference type="RefSeq" id="WP_014659373.1">
    <property type="nucleotide sequence ID" value="NC_017735.1"/>
</dbReference>
<dbReference type="SUPFAM" id="SSF52141">
    <property type="entry name" value="Uracil-DNA glycosylase-like"/>
    <property type="match status" value="1"/>
</dbReference>
<comment type="subcellular location">
    <subcellularLocation>
        <location evidence="9">Cytoplasm</location>
    </subcellularLocation>
</comment>
<dbReference type="PANTHER" id="PTHR11264">
    <property type="entry name" value="URACIL-DNA GLYCOSYLASE"/>
    <property type="match status" value="1"/>
</dbReference>
<dbReference type="InterPro" id="IPR002043">
    <property type="entry name" value="UDG_fam1"/>
</dbReference>
<dbReference type="Proteomes" id="UP000005013">
    <property type="component" value="Chromosome"/>
</dbReference>
<evidence type="ECO:0000256" key="3">
    <source>
        <dbReference type="ARBA" id="ARBA00008184"/>
    </source>
</evidence>
<comment type="similarity">
    <text evidence="3 9 11">Belongs to the uracil-DNA glycosylase (UDG) superfamily. UNG family.</text>
</comment>
<keyword evidence="9" id="KW-0963">Cytoplasm</keyword>
<dbReference type="EMBL" id="CP003481">
    <property type="protein sequence ID" value="AFI05866.1"/>
    <property type="molecule type" value="Genomic_DNA"/>
</dbReference>
<dbReference type="eggNOG" id="COG0692">
    <property type="taxonomic scope" value="Bacteria"/>
</dbReference>
<dbReference type="SMART" id="SM00986">
    <property type="entry name" value="UDG"/>
    <property type="match status" value="1"/>
</dbReference>
<keyword evidence="13" id="KW-0326">Glycosidase</keyword>
<name>I0ESE7_HELCM</name>
<dbReference type="Pfam" id="PF03167">
    <property type="entry name" value="UDG"/>
    <property type="match status" value="1"/>
</dbReference>
<protein>
    <recommendedName>
        <fullName evidence="5 9">Uracil-DNA glycosylase</fullName>
        <shortName evidence="9">UDG</shortName>
        <ecNumber evidence="4 9">3.2.2.27</ecNumber>
    </recommendedName>
</protein>
<dbReference type="GO" id="GO:0097510">
    <property type="term" value="P:base-excision repair, AP site formation via deaminated base removal"/>
    <property type="evidence" value="ECO:0007669"/>
    <property type="project" value="TreeGrafter"/>
</dbReference>
<dbReference type="HAMAP" id="MF_00148">
    <property type="entry name" value="UDG"/>
    <property type="match status" value="1"/>
</dbReference>
<keyword evidence="7 9" id="KW-0378">Hydrolase</keyword>
<dbReference type="CDD" id="cd10027">
    <property type="entry name" value="UDG-F1-like"/>
    <property type="match status" value="1"/>
</dbReference>
<organism evidence="13 14">
    <name type="scientific">Helicobacter cetorum (strain ATCC BAA-540 / CCUG 52418 / MIT 99-5656)</name>
    <dbReference type="NCBI Taxonomy" id="1163745"/>
    <lineage>
        <taxon>Bacteria</taxon>
        <taxon>Pseudomonadati</taxon>
        <taxon>Campylobacterota</taxon>
        <taxon>Epsilonproteobacteria</taxon>
        <taxon>Campylobacterales</taxon>
        <taxon>Helicobacteraceae</taxon>
        <taxon>Helicobacter</taxon>
    </lineage>
</organism>
<dbReference type="InterPro" id="IPR036895">
    <property type="entry name" value="Uracil-DNA_glycosylase-like_sf"/>
</dbReference>
<proteinExistence type="inferred from homology"/>
<feature type="domain" description="Uracil-DNA glycosylase-like" evidence="12">
    <location>
        <begin position="55"/>
        <end position="221"/>
    </location>
</feature>
<feature type="active site" description="Proton acceptor" evidence="9 10">
    <location>
        <position position="70"/>
    </location>
</feature>
<accession>I0ESE7</accession>
<keyword evidence="6 9" id="KW-0227">DNA damage</keyword>
<evidence type="ECO:0000313" key="14">
    <source>
        <dbReference type="Proteomes" id="UP000005013"/>
    </source>
</evidence>
<dbReference type="NCBIfam" id="NF003589">
    <property type="entry name" value="PRK05254.1-2"/>
    <property type="match status" value="1"/>
</dbReference>
<evidence type="ECO:0000256" key="2">
    <source>
        <dbReference type="ARBA" id="ARBA00002631"/>
    </source>
</evidence>
<dbReference type="HOGENOM" id="CLU_032162_3_2_7"/>
<dbReference type="AlphaFoldDB" id="I0ESE7"/>
<evidence type="ECO:0000256" key="5">
    <source>
        <dbReference type="ARBA" id="ARBA00018429"/>
    </source>
</evidence>
<dbReference type="SMART" id="SM00987">
    <property type="entry name" value="UreE_C"/>
    <property type="match status" value="1"/>
</dbReference>
<dbReference type="NCBIfam" id="NF003592">
    <property type="entry name" value="PRK05254.1-5"/>
    <property type="match status" value="1"/>
</dbReference>
<dbReference type="OrthoDB" id="9804372at2"/>
<evidence type="ECO:0000256" key="6">
    <source>
        <dbReference type="ARBA" id="ARBA00022763"/>
    </source>
</evidence>
<dbReference type="GO" id="GO:0005737">
    <property type="term" value="C:cytoplasm"/>
    <property type="evidence" value="ECO:0007669"/>
    <property type="project" value="UniProtKB-SubCell"/>
</dbReference>
<dbReference type="NCBIfam" id="TIGR00628">
    <property type="entry name" value="ung"/>
    <property type="match status" value="1"/>
</dbReference>
<sequence>MKLFDYAPLSLLWREFLQSEFKKPYFLEIEKRYLEALESPNTIFPKSSNLFNALNLTPPHAVKIILLGQDPYHSTYLENNNELPVAMGLSFSVNINAPIPPSLRNIYKELHANLGVPIACCGDLSAWAKRGMLLLNAILSVEKHKAASHKHIGWERFSDRILERLFETTTPLIVVLLGQVAQKKSALIPSNKHIVITAPHPSPLARGFLGSGVFSNIQKAYREIYHTDFDFSL</sequence>
<comment type="catalytic activity">
    <reaction evidence="1 9 11">
        <text>Hydrolyzes single-stranded DNA or mismatched double-stranded DNA and polynucleotides, releasing free uracil.</text>
        <dbReference type="EC" id="3.2.2.27"/>
    </reaction>
</comment>
<dbReference type="InterPro" id="IPR018085">
    <property type="entry name" value="Ura-DNA_Glyclase_AS"/>
</dbReference>
<evidence type="ECO:0000256" key="4">
    <source>
        <dbReference type="ARBA" id="ARBA00012030"/>
    </source>
</evidence>